<evidence type="ECO:0000256" key="11">
    <source>
        <dbReference type="ARBA" id="ARBA00022837"/>
    </source>
</evidence>
<feature type="binding site" evidence="17">
    <location>
        <position position="116"/>
    </location>
    <ligand>
        <name>Ca(2+)</name>
        <dbReference type="ChEBI" id="CHEBI:29108"/>
        <label>2</label>
    </ligand>
</feature>
<comment type="similarity">
    <text evidence="3">Belongs to the peroxidase family. Ascorbate peroxidase subfamily.</text>
</comment>
<dbReference type="PRINTS" id="PR00461">
    <property type="entry name" value="PLPEROXIDASE"/>
</dbReference>
<evidence type="ECO:0000256" key="6">
    <source>
        <dbReference type="ARBA" id="ARBA00022617"/>
    </source>
</evidence>
<dbReference type="Pfam" id="PF07727">
    <property type="entry name" value="RVT_2"/>
    <property type="match status" value="1"/>
</dbReference>
<sequence length="1483" mass="168815">MFLYLYFLKSQGPWWPVLKGRKDGRVSKANETINLPSPFSNATKLVKSFAKRGLNVKDLVTLSGGHTLGFSHCSSFSARIHNSTDPTINSEFAMNLKKKCPLQNKDGNAGEFLDSTSSKFDNDYYKRITMGEGVFGSMLDSWSYSWGLILTTIIWGFHRLSIIFSLSISVLSFLMGDNEAVVSQIPDELTMQIAALLRNGLGTQQQTTNPENLSLGIKLGGDNYALWATLMKKAIGGRGRGSHITGEPTPPSKTDKTYTRWEQDDECVFTWIIQNLESNLVNNVFDLHKRANSLRQGSDTLEDLWNKLQNIWMSIDRRDPNPMKDPEDIQIYNKKTQEQRLYQLLMAVDDKLEPVKRDILKKDPLPSVETAYATIRREVAWLNILKSGPSDSDLTEIGMGLAAKDSAQRFKFRSKEKEDKSKLYCTHCRMKKHTKETCFKLVGYPEWWEDGHKEKNKQRSRSDVKGASSASEDPSEKGKGSGTSFGGMAADSYEKLGGKGFESYTSNPSLINFKFFPPDASFFDRLDQECLNETYEKPKACHVHPQSRKSMNWIFDCGATDTMSYDPKDFGDMSSPKKSHIETASGEIVEVKGGGSITFSEKMEIKNCLYIPSLSSKLLSASQVTKQLNCVVLMYPTFCILQDIRTKEIIRRGTERGGLYYVDEVVHKGHAMLAHGTTERQLWLWHRRLGHPSFSYLKILFPSLFLNNSIHEKCETCILAKNHRVSFNQSNTRVDSAFSLIHSDVWGPAPNSTNNQIRYFVLFVDDFSRMKNWIYFMKHKSEVPEIFVCFYKMILTHFGKKNTDSPFCSDNGTEFVNQTMQIFFKANGLIHQTTCPNTPQQNGTSERKNRTLLEKTRAIMIESRVPHSLWPEALAILQIVYQPKGEKVSESLDWLLYESCSEDVPTESVDGATEHASSNTKETDEAVFTTNDSPEDDVQQEINVMDTTSESAEENVHQEVNNSQCHNSQNATDHDISGSSFVETQTFVLPPRKNRGVPPDRYSPEHVPRASTYPVKTDRKGMAKIAKAFSTTILSEQIPKTAQEAKKMTEWHEAMNTEMEALRRNGTWERCMLPQGKKPVGCRWVFNIKYKSDGTIERHKARLVAKGYTQTYGIDYSETFSPVAKIDTIRVLFSIAVNKDWPLHQFDVKNVFLHGDLKEEVYMEAPTGFSDDFQENEVCKLKKALYGLKQSPRAWFGRFTMAMKQYGYKQSNGDHTLFYKRRGELVTCLIIYVDDMIITGNDEEEISSLRKNLFKEFEMKDLRGLKYFQGIEVLRSRGGIYISQRKYILDLLVEVGMVDCKPYDTPMVVNHKLKIIEGAKPASKERYQRLVGKLIYLAHTRPDIAYAVGVVSQFMHHPQEHHMEAVMRIIRYLKRTLGRGILFKKNGHLDVEVFTDADWGGNPNDKRSTAGYFTLLGGNLVTWRRSDQALYGDDRTKGIVDSYAKDEKLFFKEFAASMVKLGNVGVIEDGEIRVKCNVVNLTK</sequence>
<evidence type="ECO:0000256" key="16">
    <source>
        <dbReference type="PIRSR" id="PIRSR600823-2"/>
    </source>
</evidence>
<dbReference type="InterPro" id="IPR002016">
    <property type="entry name" value="Haem_peroxidase"/>
</dbReference>
<evidence type="ECO:0000256" key="12">
    <source>
        <dbReference type="ARBA" id="ARBA00023002"/>
    </source>
</evidence>
<dbReference type="InterPro" id="IPR010255">
    <property type="entry name" value="Haem_peroxidase_sf"/>
</dbReference>
<dbReference type="Pfam" id="PF22936">
    <property type="entry name" value="Pol_BBD"/>
    <property type="match status" value="1"/>
</dbReference>
<organism evidence="22 23">
    <name type="scientific">Helianthus annuus</name>
    <name type="common">Common sunflower</name>
    <dbReference type="NCBI Taxonomy" id="4232"/>
    <lineage>
        <taxon>Eukaryota</taxon>
        <taxon>Viridiplantae</taxon>
        <taxon>Streptophyta</taxon>
        <taxon>Embryophyta</taxon>
        <taxon>Tracheophyta</taxon>
        <taxon>Spermatophyta</taxon>
        <taxon>Magnoliopsida</taxon>
        <taxon>eudicotyledons</taxon>
        <taxon>Gunneridae</taxon>
        <taxon>Pentapetalae</taxon>
        <taxon>asterids</taxon>
        <taxon>campanulids</taxon>
        <taxon>Asterales</taxon>
        <taxon>Asteraceae</taxon>
        <taxon>Asteroideae</taxon>
        <taxon>Heliantheae alliance</taxon>
        <taxon>Heliantheae</taxon>
        <taxon>Helianthus</taxon>
    </lineage>
</organism>
<evidence type="ECO:0000256" key="10">
    <source>
        <dbReference type="ARBA" id="ARBA00022801"/>
    </source>
</evidence>
<dbReference type="InterPro" id="IPR043502">
    <property type="entry name" value="DNA/RNA_pol_sf"/>
</dbReference>
<feature type="binding site" evidence="16">
    <location>
        <position position="36"/>
    </location>
    <ligand>
        <name>substrate</name>
    </ligand>
</feature>
<comment type="cofactor">
    <cofactor evidence="17">
        <name>heme b</name>
        <dbReference type="ChEBI" id="CHEBI:60344"/>
    </cofactor>
    <text evidence="17">Binds 1 heme b (iron(II)-protoporphyrin IX) group per subunit.</text>
</comment>
<proteinExistence type="inferred from homology"/>
<dbReference type="GO" id="GO:0140825">
    <property type="term" value="F:lactoperoxidase activity"/>
    <property type="evidence" value="ECO:0007669"/>
    <property type="project" value="UniProtKB-EC"/>
</dbReference>
<evidence type="ECO:0000256" key="15">
    <source>
        <dbReference type="ARBA" id="ARBA00023180"/>
    </source>
</evidence>
<feature type="region of interest" description="Disordered" evidence="19">
    <location>
        <begin position="990"/>
        <end position="1012"/>
    </location>
</feature>
<evidence type="ECO:0000256" key="9">
    <source>
        <dbReference type="ARBA" id="ARBA00022750"/>
    </source>
</evidence>
<dbReference type="GO" id="GO:0003676">
    <property type="term" value="F:nucleic acid binding"/>
    <property type="evidence" value="ECO:0007669"/>
    <property type="project" value="InterPro"/>
</dbReference>
<evidence type="ECO:0000259" key="20">
    <source>
        <dbReference type="PROSITE" id="PS50873"/>
    </source>
</evidence>
<keyword evidence="5 22" id="KW-0575">Peroxidase</keyword>
<dbReference type="InterPro" id="IPR001584">
    <property type="entry name" value="Integrase_cat-core"/>
</dbReference>
<dbReference type="GO" id="GO:0015074">
    <property type="term" value="P:DNA integration"/>
    <property type="evidence" value="ECO:0007669"/>
    <property type="project" value="InterPro"/>
</dbReference>
<keyword evidence="14 18" id="KW-1015">Disulfide bond</keyword>
<dbReference type="Gene3D" id="3.30.420.10">
    <property type="entry name" value="Ribonuclease H-like superfamily/Ribonuclease H"/>
    <property type="match status" value="1"/>
</dbReference>
<dbReference type="GO" id="GO:0020037">
    <property type="term" value="F:heme binding"/>
    <property type="evidence" value="ECO:0007669"/>
    <property type="project" value="InterPro"/>
</dbReference>
<dbReference type="InterPro" id="IPR000823">
    <property type="entry name" value="Peroxidase_pln"/>
</dbReference>
<name>A0A251SN18_HELAN</name>
<dbReference type="PRINTS" id="PR00458">
    <property type="entry name" value="PEROXIDASE"/>
</dbReference>
<dbReference type="InterPro" id="IPR019793">
    <property type="entry name" value="Peroxidases_heam-ligand_BS"/>
</dbReference>
<feature type="domain" description="Plant heme peroxidase family profile" evidence="20">
    <location>
        <begin position="1"/>
        <end position="137"/>
    </location>
</feature>
<dbReference type="GO" id="GO:0006979">
    <property type="term" value="P:response to oxidative stress"/>
    <property type="evidence" value="ECO:0007669"/>
    <property type="project" value="InterPro"/>
</dbReference>
<dbReference type="GO" id="GO:0046872">
    <property type="term" value="F:metal ion binding"/>
    <property type="evidence" value="ECO:0007669"/>
    <property type="project" value="UniProtKB-KW"/>
</dbReference>
<evidence type="ECO:0000256" key="4">
    <source>
        <dbReference type="ARBA" id="ARBA00012313"/>
    </source>
</evidence>
<dbReference type="Pfam" id="PF13976">
    <property type="entry name" value="gag_pre-integrs"/>
    <property type="match status" value="1"/>
</dbReference>
<dbReference type="SUPFAM" id="SSF48113">
    <property type="entry name" value="Heme-dependent peroxidases"/>
    <property type="match status" value="2"/>
</dbReference>
<evidence type="ECO:0000256" key="3">
    <source>
        <dbReference type="ARBA" id="ARBA00006873"/>
    </source>
</evidence>
<keyword evidence="15" id="KW-0325">Glycoprotein</keyword>
<evidence type="ECO:0000256" key="19">
    <source>
        <dbReference type="SAM" id="MobiDB-lite"/>
    </source>
</evidence>
<dbReference type="PROSITE" id="PS50994">
    <property type="entry name" value="INTEGRASE"/>
    <property type="match status" value="1"/>
</dbReference>
<dbReference type="InterPro" id="IPR013103">
    <property type="entry name" value="RVT_2"/>
</dbReference>
<keyword evidence="8 17" id="KW-0479">Metal-binding</keyword>
<dbReference type="Pfam" id="PF00141">
    <property type="entry name" value="peroxidase"/>
    <property type="match status" value="1"/>
</dbReference>
<evidence type="ECO:0000256" key="5">
    <source>
        <dbReference type="ARBA" id="ARBA00022559"/>
    </source>
</evidence>
<dbReference type="InterPro" id="IPR039537">
    <property type="entry name" value="Retrotran_Ty1/copia-like"/>
</dbReference>
<dbReference type="STRING" id="4232.A0A251SN18"/>
<dbReference type="FunFam" id="1.10.420.10:FF:000006">
    <property type="entry name" value="Peroxidase"/>
    <property type="match status" value="1"/>
</dbReference>
<feature type="region of interest" description="Disordered" evidence="19">
    <location>
        <begin position="905"/>
        <end position="933"/>
    </location>
</feature>
<feature type="region of interest" description="Disordered" evidence="19">
    <location>
        <begin position="452"/>
        <end position="486"/>
    </location>
</feature>
<feature type="domain" description="Plant heme peroxidase family profile" evidence="20">
    <location>
        <begin position="1425"/>
        <end position="1480"/>
    </location>
</feature>
<comment type="catalytic activity">
    <reaction evidence="1">
        <text>2 a phenolic donor + H2O2 = 2 a phenolic radical donor + 2 H2O</text>
        <dbReference type="Rhea" id="RHEA:56136"/>
        <dbReference type="ChEBI" id="CHEBI:15377"/>
        <dbReference type="ChEBI" id="CHEBI:16240"/>
        <dbReference type="ChEBI" id="CHEBI:139520"/>
        <dbReference type="ChEBI" id="CHEBI:139521"/>
        <dbReference type="EC" id="1.11.1.7"/>
    </reaction>
</comment>
<dbReference type="InterPro" id="IPR025724">
    <property type="entry name" value="GAG-pre-integrase_dom"/>
</dbReference>
<dbReference type="PANTHER" id="PTHR42648">
    <property type="entry name" value="TRANSPOSASE, PUTATIVE-RELATED"/>
    <property type="match status" value="1"/>
</dbReference>
<feature type="disulfide bond" evidence="18">
    <location>
        <begin position="73"/>
        <end position="100"/>
    </location>
</feature>
<feature type="binding site" evidence="17">
    <location>
        <position position="67"/>
    </location>
    <ligand>
        <name>Ca(2+)</name>
        <dbReference type="ChEBI" id="CHEBI:29108"/>
        <label>2</label>
    </ligand>
</feature>
<comment type="cofactor">
    <cofactor evidence="17">
        <name>Ca(2+)</name>
        <dbReference type="ChEBI" id="CHEBI:29108"/>
    </cofactor>
    <text evidence="17">Binds 2 calcium ions per subunit.</text>
</comment>
<keyword evidence="9" id="KW-0064">Aspartyl protease</keyword>
<dbReference type="InterPro" id="IPR054722">
    <property type="entry name" value="PolX-like_BBD"/>
</dbReference>
<keyword evidence="6" id="KW-0349">Heme</keyword>
<dbReference type="SUPFAM" id="SSF56672">
    <property type="entry name" value="DNA/RNA polymerases"/>
    <property type="match status" value="1"/>
</dbReference>
<reference evidence="23" key="1">
    <citation type="journal article" date="2017" name="Nature">
        <title>The sunflower genome provides insights into oil metabolism, flowering and Asterid evolution.</title>
        <authorList>
            <person name="Badouin H."/>
            <person name="Gouzy J."/>
            <person name="Grassa C.J."/>
            <person name="Murat F."/>
            <person name="Staton S.E."/>
            <person name="Cottret L."/>
            <person name="Lelandais-Briere C."/>
            <person name="Owens G.L."/>
            <person name="Carrere S."/>
            <person name="Mayjonade B."/>
            <person name="Legrand L."/>
            <person name="Gill N."/>
            <person name="Kane N.C."/>
            <person name="Bowers J.E."/>
            <person name="Hubner S."/>
            <person name="Bellec A."/>
            <person name="Berard A."/>
            <person name="Berges H."/>
            <person name="Blanchet N."/>
            <person name="Boniface M.C."/>
            <person name="Brunel D."/>
            <person name="Catrice O."/>
            <person name="Chaidir N."/>
            <person name="Claudel C."/>
            <person name="Donnadieu C."/>
            <person name="Faraut T."/>
            <person name="Fievet G."/>
            <person name="Helmstetter N."/>
            <person name="King M."/>
            <person name="Knapp S.J."/>
            <person name="Lai Z."/>
            <person name="Le Paslier M.C."/>
            <person name="Lippi Y."/>
            <person name="Lorenzon L."/>
            <person name="Mandel J.R."/>
            <person name="Marage G."/>
            <person name="Marchand G."/>
            <person name="Marquand E."/>
            <person name="Bret-Mestries E."/>
            <person name="Morien E."/>
            <person name="Nambeesan S."/>
            <person name="Nguyen T."/>
            <person name="Pegot-Espagnet P."/>
            <person name="Pouilly N."/>
            <person name="Raftis F."/>
            <person name="Sallet E."/>
            <person name="Schiex T."/>
            <person name="Thomas J."/>
            <person name="Vandecasteele C."/>
            <person name="Vares D."/>
            <person name="Vear F."/>
            <person name="Vautrin S."/>
            <person name="Crespi M."/>
            <person name="Mangin B."/>
            <person name="Burke J.M."/>
            <person name="Salse J."/>
            <person name="Munos S."/>
            <person name="Vincourt P."/>
            <person name="Rieseberg L.H."/>
            <person name="Langlade N.B."/>
        </authorList>
    </citation>
    <scope>NUCLEOTIDE SEQUENCE [LARGE SCALE GENOMIC DNA]</scope>
    <source>
        <strain evidence="23">cv. SF193</strain>
    </source>
</reference>
<evidence type="ECO:0000256" key="8">
    <source>
        <dbReference type="ARBA" id="ARBA00022723"/>
    </source>
</evidence>
<feature type="binding site" evidence="17">
    <location>
        <position position="121"/>
    </location>
    <ligand>
        <name>Ca(2+)</name>
        <dbReference type="ChEBI" id="CHEBI:29108"/>
        <label>2</label>
    </ligand>
</feature>
<dbReference type="Proteomes" id="UP000215914">
    <property type="component" value="Chromosome 14"/>
</dbReference>
<dbReference type="InterPro" id="IPR036397">
    <property type="entry name" value="RNaseH_sf"/>
</dbReference>
<evidence type="ECO:0000313" key="22">
    <source>
        <dbReference type="EMBL" id="OTF99912.1"/>
    </source>
</evidence>
<evidence type="ECO:0000256" key="13">
    <source>
        <dbReference type="ARBA" id="ARBA00023004"/>
    </source>
</evidence>
<dbReference type="Gene3D" id="1.10.420.10">
    <property type="entry name" value="Peroxidase, domain 2"/>
    <property type="match status" value="2"/>
</dbReference>
<keyword evidence="7" id="KW-0645">Protease</keyword>
<keyword evidence="11 17" id="KW-0106">Calcium</keyword>
<dbReference type="PANTHER" id="PTHR42648:SF22">
    <property type="entry name" value="REVERSE TRANSCRIPTASE TY1_COPIA-TYPE DOMAIN-CONTAINING PROTEIN"/>
    <property type="match status" value="1"/>
</dbReference>
<keyword evidence="13 17" id="KW-0408">Iron</keyword>
<dbReference type="SUPFAM" id="SSF53098">
    <property type="entry name" value="Ribonuclease H-like"/>
    <property type="match status" value="1"/>
</dbReference>
<evidence type="ECO:0000256" key="7">
    <source>
        <dbReference type="ARBA" id="ARBA00022670"/>
    </source>
</evidence>
<dbReference type="EC" id="1.11.1.7" evidence="4"/>
<evidence type="ECO:0000256" key="18">
    <source>
        <dbReference type="PIRSR" id="PIRSR600823-5"/>
    </source>
</evidence>
<comment type="function">
    <text evidence="2">Removal of H(2)O(2), oxidation of toxic reductants, biosynthesis and degradation of lignin, suberization, auxin catabolism, response to environmental stresses such as wounding, pathogen attack and oxidative stress. These functions might be dependent on each isozyme/isoform in each plant tissue.</text>
</comment>
<dbReference type="GO" id="GO:0006508">
    <property type="term" value="P:proteolysis"/>
    <property type="evidence" value="ECO:0007669"/>
    <property type="project" value="UniProtKB-KW"/>
</dbReference>
<evidence type="ECO:0000259" key="21">
    <source>
        <dbReference type="PROSITE" id="PS50994"/>
    </source>
</evidence>
<evidence type="ECO:0000256" key="14">
    <source>
        <dbReference type="ARBA" id="ARBA00023157"/>
    </source>
</evidence>
<dbReference type="PROSITE" id="PS50873">
    <property type="entry name" value="PEROXIDASE_4"/>
    <property type="match status" value="2"/>
</dbReference>
<evidence type="ECO:0000256" key="2">
    <source>
        <dbReference type="ARBA" id="ARBA00002322"/>
    </source>
</evidence>
<keyword evidence="12" id="KW-0560">Oxidoreductase</keyword>
<evidence type="ECO:0000256" key="17">
    <source>
        <dbReference type="PIRSR" id="PIRSR600823-3"/>
    </source>
</evidence>
<feature type="binding site" description="axial binding residue" evidence="17">
    <location>
        <position position="66"/>
    </location>
    <ligand>
        <name>heme b</name>
        <dbReference type="ChEBI" id="CHEBI:60344"/>
    </ligand>
    <ligandPart>
        <name>Fe</name>
        <dbReference type="ChEBI" id="CHEBI:18248"/>
    </ligandPart>
</feature>
<dbReference type="EMBL" id="CM007903">
    <property type="protein sequence ID" value="OTF99912.1"/>
    <property type="molecule type" value="Genomic_DNA"/>
</dbReference>
<keyword evidence="23" id="KW-1185">Reference proteome</keyword>
<protein>
    <recommendedName>
        <fullName evidence="4">peroxidase</fullName>
        <ecNumber evidence="4">1.11.1.7</ecNumber>
    </recommendedName>
</protein>
<dbReference type="InterPro" id="IPR012337">
    <property type="entry name" value="RNaseH-like_sf"/>
</dbReference>
<dbReference type="GO" id="GO:0004190">
    <property type="term" value="F:aspartic-type endopeptidase activity"/>
    <property type="evidence" value="ECO:0007669"/>
    <property type="project" value="UniProtKB-KW"/>
</dbReference>
<keyword evidence="10" id="KW-0378">Hydrolase</keyword>
<dbReference type="PROSITE" id="PS00435">
    <property type="entry name" value="PEROXIDASE_1"/>
    <property type="match status" value="1"/>
</dbReference>
<gene>
    <name evidence="22" type="ORF">HannXRQ_Chr14g0461781</name>
</gene>
<dbReference type="InParanoid" id="A0A251SN18"/>
<feature type="domain" description="Integrase catalytic" evidence="21">
    <location>
        <begin position="733"/>
        <end position="913"/>
    </location>
</feature>
<evidence type="ECO:0000313" key="23">
    <source>
        <dbReference type="Proteomes" id="UP000215914"/>
    </source>
</evidence>
<accession>A0A251SN18</accession>
<evidence type="ECO:0000256" key="1">
    <source>
        <dbReference type="ARBA" id="ARBA00000189"/>
    </source>
</evidence>